<feature type="region of interest" description="Disordered" evidence="1">
    <location>
        <begin position="89"/>
        <end position="114"/>
    </location>
</feature>
<proteinExistence type="predicted"/>
<organism evidence="3 4">
    <name type="scientific">Comamonas odontotermitis</name>
    <dbReference type="NCBI Taxonomy" id="379895"/>
    <lineage>
        <taxon>Bacteria</taxon>
        <taxon>Pseudomonadati</taxon>
        <taxon>Pseudomonadota</taxon>
        <taxon>Betaproteobacteria</taxon>
        <taxon>Burkholderiales</taxon>
        <taxon>Comamonadaceae</taxon>
        <taxon>Comamonas</taxon>
    </lineage>
</organism>
<protein>
    <recommendedName>
        <fullName evidence="5">DUF5329 domain-containing protein</fullName>
    </recommendedName>
</protein>
<feature type="signal peptide" evidence="2">
    <location>
        <begin position="1"/>
        <end position="25"/>
    </location>
</feature>
<keyword evidence="2" id="KW-0732">Signal</keyword>
<reference evidence="3 4" key="1">
    <citation type="submission" date="2020-08" db="EMBL/GenBank/DDBJ databases">
        <title>Functional genomics of gut bacteria from endangered species of beetles.</title>
        <authorList>
            <person name="Carlos-Shanley C."/>
        </authorList>
    </citation>
    <scope>NUCLEOTIDE SEQUENCE [LARGE SCALE GENOMIC DNA]</scope>
    <source>
        <strain evidence="3 4">S00124</strain>
    </source>
</reference>
<dbReference type="RefSeq" id="WP_184705373.1">
    <property type="nucleotide sequence ID" value="NZ_JACHKZ010000003.1"/>
</dbReference>
<evidence type="ECO:0008006" key="5">
    <source>
        <dbReference type="Google" id="ProtNLM"/>
    </source>
</evidence>
<comment type="caution">
    <text evidence="3">The sequence shown here is derived from an EMBL/GenBank/DDBJ whole genome shotgun (WGS) entry which is preliminary data.</text>
</comment>
<evidence type="ECO:0000313" key="4">
    <source>
        <dbReference type="Proteomes" id="UP000562492"/>
    </source>
</evidence>
<dbReference type="EMBL" id="JACHKZ010000003">
    <property type="protein sequence ID" value="MBB6576672.1"/>
    <property type="molecule type" value="Genomic_DNA"/>
</dbReference>
<evidence type="ECO:0000313" key="3">
    <source>
        <dbReference type="EMBL" id="MBB6576672.1"/>
    </source>
</evidence>
<dbReference type="InterPro" id="IPR035242">
    <property type="entry name" value="DUF5329"/>
</dbReference>
<evidence type="ECO:0000256" key="1">
    <source>
        <dbReference type="SAM" id="MobiDB-lite"/>
    </source>
</evidence>
<gene>
    <name evidence="3" type="ORF">HNP33_000720</name>
</gene>
<keyword evidence="4" id="KW-1185">Reference proteome</keyword>
<name>A0ABR6RC14_9BURK</name>
<sequence>MSSFTFTFAKAALAAACLSAAAVHAAPQAATAIEIDGLFSALLTSGCEFNRNGSWYSAKQASQHLQGKYDYLLKKNLVPTTEAFIDRAASQSSMSSKPYRVRCPGQPETDSKQWFTEQLEQIRVRK</sequence>
<accession>A0ABR6RC14</accession>
<feature type="chain" id="PRO_5046034372" description="DUF5329 domain-containing protein" evidence="2">
    <location>
        <begin position="26"/>
        <end position="126"/>
    </location>
</feature>
<evidence type="ECO:0000256" key="2">
    <source>
        <dbReference type="SAM" id="SignalP"/>
    </source>
</evidence>
<dbReference type="Pfam" id="PF17263">
    <property type="entry name" value="DUF5329"/>
    <property type="match status" value="1"/>
</dbReference>
<dbReference type="Proteomes" id="UP000562492">
    <property type="component" value="Unassembled WGS sequence"/>
</dbReference>